<dbReference type="AlphaFoldDB" id="I3C6P9"/>
<organism evidence="1 2">
    <name type="scientific">Galbibacter orientalis DSM 19592</name>
    <dbReference type="NCBI Taxonomy" id="926559"/>
    <lineage>
        <taxon>Bacteria</taxon>
        <taxon>Pseudomonadati</taxon>
        <taxon>Bacteroidota</taxon>
        <taxon>Flavobacteriia</taxon>
        <taxon>Flavobacteriales</taxon>
        <taxon>Flavobacteriaceae</taxon>
        <taxon>Galbibacter</taxon>
    </lineage>
</organism>
<protein>
    <submittedName>
        <fullName evidence="1">Uncharacterized protein</fullName>
    </submittedName>
</protein>
<proteinExistence type="predicted"/>
<evidence type="ECO:0000313" key="1">
    <source>
        <dbReference type="EMBL" id="EIJ39292.1"/>
    </source>
</evidence>
<keyword evidence="2" id="KW-1185">Reference proteome</keyword>
<accession>I3C6P9</accession>
<dbReference type="STRING" id="926559.JoomaDRAFT_2304"/>
<evidence type="ECO:0000313" key="2">
    <source>
        <dbReference type="Proteomes" id="UP000004690"/>
    </source>
</evidence>
<gene>
    <name evidence="1" type="ORF">JoomaDRAFT_2304</name>
</gene>
<reference evidence="1 2" key="1">
    <citation type="submission" date="2012-02" db="EMBL/GenBank/DDBJ databases">
        <title>Improved High-Quality Draft genome of Joostella marina DSM 19592.</title>
        <authorList>
            <consortium name="US DOE Joint Genome Institute (JGI-PGF)"/>
            <person name="Lucas S."/>
            <person name="Copeland A."/>
            <person name="Lapidus A."/>
            <person name="Bruce D."/>
            <person name="Goodwin L."/>
            <person name="Pitluck S."/>
            <person name="Peters L."/>
            <person name="Chertkov O."/>
            <person name="Ovchinnikova G."/>
            <person name="Kyrpides N."/>
            <person name="Mavromatis K."/>
            <person name="Detter J.C."/>
            <person name="Han C."/>
            <person name="Land M."/>
            <person name="Hauser L."/>
            <person name="Markowitz V."/>
            <person name="Cheng J.-F."/>
            <person name="Hugenholtz P."/>
            <person name="Woyke T."/>
            <person name="Wu D."/>
            <person name="Tindall B."/>
            <person name="Brambilla E."/>
            <person name="Klenk H.-P."/>
            <person name="Eisen J.A."/>
        </authorList>
    </citation>
    <scope>NUCLEOTIDE SEQUENCE [LARGE SCALE GENOMIC DNA]</scope>
    <source>
        <strain evidence="1 2">DSM 19592</strain>
    </source>
</reference>
<sequence>MIKEFIKRRIKKLISIKSFIARKKSLILMNYIYFSLNTYDMDKVKVLSSNWKDARH</sequence>
<dbReference type="HOGENOM" id="CLU_3008241_0_0_10"/>
<dbReference type="Proteomes" id="UP000004690">
    <property type="component" value="Unassembled WGS sequence"/>
</dbReference>
<dbReference type="EMBL" id="JH651379">
    <property type="protein sequence ID" value="EIJ39292.1"/>
    <property type="molecule type" value="Genomic_DNA"/>
</dbReference>
<name>I3C6P9_9FLAO</name>